<feature type="site" description="Interaction with substrate tRNA" evidence="10">
    <location>
        <position position="113"/>
    </location>
</feature>
<dbReference type="HAMAP" id="MF_00185">
    <property type="entry name" value="IPP_trans"/>
    <property type="match status" value="1"/>
</dbReference>
<name>A0A0K6IQI0_9PROT</name>
<evidence type="ECO:0000256" key="7">
    <source>
        <dbReference type="ARBA" id="ARBA00022840"/>
    </source>
</evidence>
<evidence type="ECO:0000256" key="6">
    <source>
        <dbReference type="ARBA" id="ARBA00022741"/>
    </source>
</evidence>
<feature type="region of interest" description="Interaction with substrate tRNA" evidence="10">
    <location>
        <begin position="47"/>
        <end position="50"/>
    </location>
</feature>
<dbReference type="GO" id="GO:0052381">
    <property type="term" value="F:tRNA dimethylallyltransferase activity"/>
    <property type="evidence" value="ECO:0007669"/>
    <property type="project" value="UniProtKB-UniRule"/>
</dbReference>
<evidence type="ECO:0000256" key="9">
    <source>
        <dbReference type="ARBA" id="ARBA00049563"/>
    </source>
</evidence>
<evidence type="ECO:0000256" key="1">
    <source>
        <dbReference type="ARBA" id="ARBA00001946"/>
    </source>
</evidence>
<comment type="catalytic activity">
    <reaction evidence="9 10 11">
        <text>adenosine(37) in tRNA + dimethylallyl diphosphate = N(6)-dimethylallyladenosine(37) in tRNA + diphosphate</text>
        <dbReference type="Rhea" id="RHEA:26482"/>
        <dbReference type="Rhea" id="RHEA-COMP:10162"/>
        <dbReference type="Rhea" id="RHEA-COMP:10375"/>
        <dbReference type="ChEBI" id="CHEBI:33019"/>
        <dbReference type="ChEBI" id="CHEBI:57623"/>
        <dbReference type="ChEBI" id="CHEBI:74411"/>
        <dbReference type="ChEBI" id="CHEBI:74415"/>
        <dbReference type="EC" id="2.5.1.75"/>
    </reaction>
</comment>
<dbReference type="EC" id="2.5.1.75" evidence="10"/>
<gene>
    <name evidence="10" type="primary">miaA</name>
    <name evidence="14" type="ORF">Ga0061068_101329</name>
</gene>
<dbReference type="PANTHER" id="PTHR11088">
    <property type="entry name" value="TRNA DIMETHYLALLYLTRANSFERASE"/>
    <property type="match status" value="1"/>
</dbReference>
<dbReference type="OrthoDB" id="5289568at2"/>
<dbReference type="Pfam" id="PF01715">
    <property type="entry name" value="IPPT"/>
    <property type="match status" value="1"/>
</dbReference>
<dbReference type="NCBIfam" id="TIGR00174">
    <property type="entry name" value="miaA"/>
    <property type="match status" value="1"/>
</dbReference>
<comment type="caution">
    <text evidence="10">Lacks conserved residue(s) required for the propagation of feature annotation.</text>
</comment>
<accession>A0A0K6IQI0</accession>
<feature type="binding site" evidence="10">
    <location>
        <begin position="22"/>
        <end position="29"/>
    </location>
    <ligand>
        <name>ATP</name>
        <dbReference type="ChEBI" id="CHEBI:30616"/>
    </ligand>
</feature>
<comment type="cofactor">
    <cofactor evidence="1 10">
        <name>Mg(2+)</name>
        <dbReference type="ChEBI" id="CHEBI:18420"/>
    </cofactor>
</comment>
<dbReference type="GO" id="GO:0005524">
    <property type="term" value="F:ATP binding"/>
    <property type="evidence" value="ECO:0007669"/>
    <property type="project" value="UniProtKB-UniRule"/>
</dbReference>
<comment type="function">
    <text evidence="2 10 12">Catalyzes the transfer of a dimethylallyl group onto the adenine at position 37 in tRNAs that read codons beginning with uridine, leading to the formation of N6-(dimethylallyl)adenosine (i(6)A).</text>
</comment>
<feature type="binding site" evidence="10">
    <location>
        <begin position="24"/>
        <end position="29"/>
    </location>
    <ligand>
        <name>substrate</name>
    </ligand>
</feature>
<evidence type="ECO:0000256" key="5">
    <source>
        <dbReference type="ARBA" id="ARBA00022694"/>
    </source>
</evidence>
<evidence type="ECO:0000256" key="13">
    <source>
        <dbReference type="RuleBase" id="RU003785"/>
    </source>
</evidence>
<dbReference type="SUPFAM" id="SSF52540">
    <property type="entry name" value="P-loop containing nucleoside triphosphate hydrolases"/>
    <property type="match status" value="1"/>
</dbReference>
<keyword evidence="6 10" id="KW-0547">Nucleotide-binding</keyword>
<organism evidence="14 15">
    <name type="scientific">Tepidiphilus thermophilus</name>
    <dbReference type="NCBI Taxonomy" id="876478"/>
    <lineage>
        <taxon>Bacteria</taxon>
        <taxon>Pseudomonadati</taxon>
        <taxon>Pseudomonadota</taxon>
        <taxon>Hydrogenophilia</taxon>
        <taxon>Hydrogenophilales</taxon>
        <taxon>Hydrogenophilaceae</taxon>
        <taxon>Tepidiphilus</taxon>
    </lineage>
</organism>
<reference evidence="15" key="1">
    <citation type="submission" date="2015-08" db="EMBL/GenBank/DDBJ databases">
        <authorList>
            <person name="Babu N.S."/>
            <person name="Beckwith C.J."/>
            <person name="Beseler K.G."/>
            <person name="Brison A."/>
            <person name="Carone J.V."/>
            <person name="Caskin T.P."/>
            <person name="Diamond M."/>
            <person name="Durham M.E."/>
            <person name="Foxe J.M."/>
            <person name="Go M."/>
            <person name="Henderson B.A."/>
            <person name="Jones I.B."/>
            <person name="McGettigan J.A."/>
            <person name="Micheletti S.J."/>
            <person name="Nasrallah M.E."/>
            <person name="Ortiz D."/>
            <person name="Piller C.R."/>
            <person name="Privatt S.R."/>
            <person name="Schneider S.L."/>
            <person name="Sharp S."/>
            <person name="Smith T.C."/>
            <person name="Stanton J.D."/>
            <person name="Ullery H.E."/>
            <person name="Wilson R.J."/>
            <person name="Serrano M.G."/>
            <person name="Buck G."/>
            <person name="Lee V."/>
            <person name="Wang Y."/>
            <person name="Carvalho R."/>
            <person name="Voegtly L."/>
            <person name="Shi R."/>
            <person name="Duckworth R."/>
            <person name="Johnson A."/>
            <person name="Loviza R."/>
            <person name="Walstead R."/>
            <person name="Shah Z."/>
            <person name="Kiflezghi M."/>
            <person name="Wade K."/>
            <person name="Ball S.L."/>
            <person name="Bradley K.W."/>
            <person name="Asai D.J."/>
            <person name="Bowman C.A."/>
            <person name="Russell D.A."/>
            <person name="Pope W.H."/>
            <person name="Jacobs-Sera D."/>
            <person name="Hendrix R.W."/>
            <person name="Hatfull G.F."/>
        </authorList>
    </citation>
    <scope>NUCLEOTIDE SEQUENCE [LARGE SCALE GENOMIC DNA]</scope>
    <source>
        <strain evidence="15">JCM 19170</strain>
    </source>
</reference>
<dbReference type="Proteomes" id="UP000182108">
    <property type="component" value="Unassembled WGS sequence"/>
</dbReference>
<keyword evidence="4 10" id="KW-0808">Transferase</keyword>
<proteinExistence type="inferred from homology"/>
<dbReference type="InterPro" id="IPR018022">
    <property type="entry name" value="IPT"/>
</dbReference>
<dbReference type="InterPro" id="IPR039657">
    <property type="entry name" value="Dimethylallyltransferase"/>
</dbReference>
<dbReference type="Gene3D" id="1.10.20.140">
    <property type="match status" value="1"/>
</dbReference>
<evidence type="ECO:0000256" key="8">
    <source>
        <dbReference type="ARBA" id="ARBA00022842"/>
    </source>
</evidence>
<comment type="subunit">
    <text evidence="10">Monomer.</text>
</comment>
<keyword evidence="15" id="KW-1185">Reference proteome</keyword>
<keyword evidence="7 10" id="KW-0067">ATP-binding</keyword>
<dbReference type="GO" id="GO:0006400">
    <property type="term" value="P:tRNA modification"/>
    <property type="evidence" value="ECO:0007669"/>
    <property type="project" value="TreeGrafter"/>
</dbReference>
<dbReference type="AlphaFoldDB" id="A0A0K6IQI0"/>
<evidence type="ECO:0000313" key="14">
    <source>
        <dbReference type="EMBL" id="CUB05356.1"/>
    </source>
</evidence>
<dbReference type="EMBL" id="CYHH01000001">
    <property type="protein sequence ID" value="CUB05356.1"/>
    <property type="molecule type" value="Genomic_DNA"/>
</dbReference>
<keyword evidence="5 10" id="KW-0819">tRNA processing</keyword>
<keyword evidence="8 10" id="KW-0460">Magnesium</keyword>
<feature type="site" description="Interaction with substrate tRNA" evidence="10">
    <location>
        <position position="135"/>
    </location>
</feature>
<dbReference type="RefSeq" id="WP_055422690.1">
    <property type="nucleotide sequence ID" value="NZ_CYHH01000001.1"/>
</dbReference>
<dbReference type="FunFam" id="1.10.20.140:FF:000001">
    <property type="entry name" value="tRNA dimethylallyltransferase"/>
    <property type="match status" value="1"/>
</dbReference>
<comment type="similarity">
    <text evidence="3 10 13">Belongs to the IPP transferase family.</text>
</comment>
<evidence type="ECO:0000256" key="3">
    <source>
        <dbReference type="ARBA" id="ARBA00005842"/>
    </source>
</evidence>
<evidence type="ECO:0000256" key="12">
    <source>
        <dbReference type="RuleBase" id="RU003784"/>
    </source>
</evidence>
<dbReference type="Gene3D" id="3.40.50.300">
    <property type="entry name" value="P-loop containing nucleotide triphosphate hydrolases"/>
    <property type="match status" value="1"/>
</dbReference>
<evidence type="ECO:0000313" key="15">
    <source>
        <dbReference type="Proteomes" id="UP000182108"/>
    </source>
</evidence>
<evidence type="ECO:0000256" key="4">
    <source>
        <dbReference type="ARBA" id="ARBA00022679"/>
    </source>
</evidence>
<sequence>MHIPPPPKGEVTNRPLIPWLLGPTAGGKTALALRLAERFPLEIVSVDSALVYRGMDIGTAKPTAQERARVPHHLIDLVEPEEAYGAARFLADALAAIEEILARGRLPLLAGGTMLYFKALREGLSDLPPADPRLRAELDARAAREGWPVLHAELARLDPQAAARLAPTDAQRIQRALEIVLLTGEPLAARYARRTPAAHGYRWLPLALVPTDRARLHERIAERFRAMLQAGFIEEVMRLRQRPNLTLSHPSMRAVGYRQVWHYLEGTIRREAMIDAGIAATRQLAKRQLTWLRQFGETWPELRRFDPFAPDTPQRLAAALEEAF</sequence>
<feature type="region of interest" description="Interaction with substrate tRNA" evidence="10">
    <location>
        <begin position="171"/>
        <end position="175"/>
    </location>
</feature>
<evidence type="ECO:0000256" key="11">
    <source>
        <dbReference type="RuleBase" id="RU003783"/>
    </source>
</evidence>
<dbReference type="InterPro" id="IPR027417">
    <property type="entry name" value="P-loop_NTPase"/>
</dbReference>
<evidence type="ECO:0000256" key="2">
    <source>
        <dbReference type="ARBA" id="ARBA00003213"/>
    </source>
</evidence>
<protein>
    <recommendedName>
        <fullName evidence="10">tRNA dimethylallyltransferase</fullName>
        <ecNumber evidence="10">2.5.1.75</ecNumber>
    </recommendedName>
    <alternativeName>
        <fullName evidence="10">Dimethylallyl diphosphate:tRNA dimethylallyltransferase</fullName>
        <shortName evidence="10">DMAPP:tRNA dimethylallyltransferase</shortName>
        <shortName evidence="10">DMATase</shortName>
    </alternativeName>
    <alternativeName>
        <fullName evidence="10">Isopentenyl-diphosphate:tRNA isopentenyltransferase</fullName>
        <shortName evidence="10">IPP transferase</shortName>
        <shortName evidence="10">IPPT</shortName>
        <shortName evidence="10">IPTase</shortName>
    </alternativeName>
</protein>
<dbReference type="PANTHER" id="PTHR11088:SF60">
    <property type="entry name" value="TRNA DIMETHYLALLYLTRANSFERASE"/>
    <property type="match status" value="1"/>
</dbReference>
<evidence type="ECO:0000256" key="10">
    <source>
        <dbReference type="HAMAP-Rule" id="MF_00185"/>
    </source>
</evidence>